<dbReference type="InterPro" id="IPR052031">
    <property type="entry name" value="Membrane_Transporter-Flippase"/>
</dbReference>
<dbReference type="RefSeq" id="WP_134849692.1">
    <property type="nucleotide sequence ID" value="NZ_CP197400.1"/>
</dbReference>
<evidence type="ECO:0000256" key="5">
    <source>
        <dbReference type="ARBA" id="ARBA00022989"/>
    </source>
</evidence>
<evidence type="ECO:0000256" key="1">
    <source>
        <dbReference type="ARBA" id="ARBA00004651"/>
    </source>
</evidence>
<dbReference type="GO" id="GO:0042910">
    <property type="term" value="F:xenobiotic transmembrane transporter activity"/>
    <property type="evidence" value="ECO:0007669"/>
    <property type="project" value="InterPro"/>
</dbReference>
<dbReference type="NCBIfam" id="TIGR00797">
    <property type="entry name" value="matE"/>
    <property type="match status" value="1"/>
</dbReference>
<keyword evidence="2" id="KW-0813">Transport</keyword>
<evidence type="ECO:0000313" key="8">
    <source>
        <dbReference type="Proteomes" id="UP000297225"/>
    </source>
</evidence>
<keyword evidence="3" id="KW-1003">Cell membrane</keyword>
<dbReference type="PIRSF" id="PIRSF006603">
    <property type="entry name" value="DinF"/>
    <property type="match status" value="1"/>
</dbReference>
<comment type="subcellular location">
    <subcellularLocation>
        <location evidence="1">Cell membrane</location>
        <topology evidence="1">Multi-pass membrane protein</topology>
    </subcellularLocation>
</comment>
<proteinExistence type="predicted"/>
<evidence type="ECO:0000256" key="4">
    <source>
        <dbReference type="ARBA" id="ARBA00022692"/>
    </source>
</evidence>
<dbReference type="InterPro" id="IPR002528">
    <property type="entry name" value="MATE_fam"/>
</dbReference>
<dbReference type="CDD" id="cd13140">
    <property type="entry name" value="MATE_like_1"/>
    <property type="match status" value="1"/>
</dbReference>
<dbReference type="PANTHER" id="PTHR43549:SF3">
    <property type="entry name" value="MULTIDRUG RESISTANCE PROTEIN YPNP-RELATED"/>
    <property type="match status" value="1"/>
</dbReference>
<comment type="caution">
    <text evidence="7">The sequence shown here is derived from an EMBL/GenBank/DDBJ whole genome shotgun (WGS) entry which is preliminary data.</text>
</comment>
<reference evidence="7 8" key="1">
    <citation type="submission" date="2019-03" db="EMBL/GenBank/DDBJ databases">
        <title>Porphyromonas levii Isolated from the Uterus of Dairy Cows.</title>
        <authorList>
            <person name="Francis A.M."/>
        </authorList>
    </citation>
    <scope>NUCLEOTIDE SEQUENCE [LARGE SCALE GENOMIC DNA]</scope>
    <source>
        <strain evidence="7 8">AF5678</strain>
    </source>
</reference>
<keyword evidence="4" id="KW-0812">Transmembrane</keyword>
<dbReference type="EMBL" id="SPNC01000104">
    <property type="protein sequence ID" value="TFH94586.1"/>
    <property type="molecule type" value="Genomic_DNA"/>
</dbReference>
<dbReference type="STRING" id="1122973.GCA_000379925_01744"/>
<evidence type="ECO:0000256" key="2">
    <source>
        <dbReference type="ARBA" id="ARBA00022448"/>
    </source>
</evidence>
<sequence>MQRQTKDLTHGPIAKQLVQLSLPILGTSFVQMLYSFTDMAWLGRLSPEAVAATGAASVFTWLANSVSLLNKVSSEVGVANALGRNDEAEARAYASHTSTLGFLLGMGVLLLYGLGAEGLIGFYKMASDIHSVSVDYLRIASLGMPLIFMIASYTGTYNATGHSKIPFVINTIGLGMNMLLDPLFIFVLGMEVKGAAWATVLSQAVVLVMLLVQVHHRDKLLGGFPTLVRLQRGVTIAIFKIGTPVALLNSLFAFINMGLGRAASVFGGHIGVMTLTTGGQLEGLCWNTAQGFSTALSAFTGQNYGAQKPERIRLGVRYTLALSLGVGVLGFLLYYFWGEELFALIVPDVAAYTAGAIYLKIQALPQIFSMLEITSQGYFYGVRRTIPPAIISIVGNSLRIPAALILLPITQDVNTLWWIIAASSTLKGLAAGLWYLRVRHQV</sequence>
<accession>A0A4Y8WQ32</accession>
<evidence type="ECO:0000313" key="7">
    <source>
        <dbReference type="EMBL" id="TFH94586.1"/>
    </source>
</evidence>
<dbReference type="GO" id="GO:0005886">
    <property type="term" value="C:plasma membrane"/>
    <property type="evidence" value="ECO:0007669"/>
    <property type="project" value="UniProtKB-SubCell"/>
</dbReference>
<evidence type="ECO:0000256" key="6">
    <source>
        <dbReference type="ARBA" id="ARBA00023136"/>
    </source>
</evidence>
<gene>
    <name evidence="7" type="ORF">E4P47_06825</name>
</gene>
<keyword evidence="5" id="KW-1133">Transmembrane helix</keyword>
<dbReference type="GO" id="GO:0015297">
    <property type="term" value="F:antiporter activity"/>
    <property type="evidence" value="ECO:0007669"/>
    <property type="project" value="InterPro"/>
</dbReference>
<dbReference type="Pfam" id="PF01554">
    <property type="entry name" value="MatE"/>
    <property type="match status" value="2"/>
</dbReference>
<dbReference type="InterPro" id="IPR048279">
    <property type="entry name" value="MdtK-like"/>
</dbReference>
<evidence type="ECO:0000256" key="3">
    <source>
        <dbReference type="ARBA" id="ARBA00022475"/>
    </source>
</evidence>
<keyword evidence="8" id="KW-1185">Reference proteome</keyword>
<dbReference type="AlphaFoldDB" id="A0A4Y8WQ32"/>
<protein>
    <submittedName>
        <fullName evidence="7">MATE family efflux transporter</fullName>
    </submittedName>
</protein>
<dbReference type="OrthoDB" id="9776324at2"/>
<name>A0A4Y8WQ32_9PORP</name>
<dbReference type="PANTHER" id="PTHR43549">
    <property type="entry name" value="MULTIDRUG RESISTANCE PROTEIN YPNP-RELATED"/>
    <property type="match status" value="1"/>
</dbReference>
<keyword evidence="6" id="KW-0472">Membrane</keyword>
<dbReference type="Proteomes" id="UP000297225">
    <property type="component" value="Unassembled WGS sequence"/>
</dbReference>
<organism evidence="7 8">
    <name type="scientific">Porphyromonas levii</name>
    <dbReference type="NCBI Taxonomy" id="28114"/>
    <lineage>
        <taxon>Bacteria</taxon>
        <taxon>Pseudomonadati</taxon>
        <taxon>Bacteroidota</taxon>
        <taxon>Bacteroidia</taxon>
        <taxon>Bacteroidales</taxon>
        <taxon>Porphyromonadaceae</taxon>
        <taxon>Porphyromonas</taxon>
    </lineage>
</organism>